<keyword evidence="1" id="KW-0732">Signal</keyword>
<evidence type="ECO:0000313" key="2">
    <source>
        <dbReference type="EMBL" id="TWI05670.1"/>
    </source>
</evidence>
<comment type="caution">
    <text evidence="2">The sequence shown here is derived from an EMBL/GenBank/DDBJ whole genome shotgun (WGS) entry which is preliminary data.</text>
</comment>
<keyword evidence="3" id="KW-1185">Reference proteome</keyword>
<dbReference type="OrthoDB" id="8375at2"/>
<dbReference type="Proteomes" id="UP000317176">
    <property type="component" value="Unassembled WGS sequence"/>
</dbReference>
<feature type="signal peptide" evidence="1">
    <location>
        <begin position="1"/>
        <end position="22"/>
    </location>
</feature>
<feature type="chain" id="PRO_5022043128" description="LVIVD repeat-containing protein" evidence="1">
    <location>
        <begin position="23"/>
        <end position="482"/>
    </location>
</feature>
<sequence length="482" mass="52689">MLRCVLTAACLVFLAGSTAVHAQKQQVIGAAPEASNMKLIGMNDLQGRSAYQPTIHHQGDRWIAYIGHHGGTDDVPAPVNPMTGMAEPNGTSIVDVTEPARPKYLRHLPGQEGKYESGGAQMVRVCDGRTLPKGDPNAVYMLRTFGGEAHEIWNVTDPASPVLLTRIGGLKDTHKSWWECDTGIAFLVSGAPNWRTRRMTQVYDLSDPARPQKIRDFGLPGQEPGSTGAVPTELHGPISTGPDGNRVYFGYGTNKGGILQIVDREKLLSGPKEPTPDNLRYPQIARMPMSAFNGAHTTFPMLDMPIAEFSEDKDGKTRDIVMIVNEAILNECGEARQMVWFADVTTETRPMMISSYTVPEASGQFCQRGGRFGAHSSNESMAPIYYKKMAFIAFFNAGVRALDIRDPYHPKEVGYFIPSITAATDKRCIPIEGGERCKVVIQTNNVETDDRGYIYVVDRANTGLHVLELTGPARGVAGLPKN</sequence>
<protein>
    <recommendedName>
        <fullName evidence="4">LVIVD repeat-containing protein</fullName>
    </recommendedName>
</protein>
<evidence type="ECO:0000313" key="3">
    <source>
        <dbReference type="Proteomes" id="UP000317176"/>
    </source>
</evidence>
<proteinExistence type="predicted"/>
<dbReference type="EMBL" id="VLKL01000007">
    <property type="protein sequence ID" value="TWI05670.1"/>
    <property type="molecule type" value="Genomic_DNA"/>
</dbReference>
<evidence type="ECO:0008006" key="4">
    <source>
        <dbReference type="Google" id="ProtNLM"/>
    </source>
</evidence>
<dbReference type="RefSeq" id="WP_145633144.1">
    <property type="nucleotide sequence ID" value="NZ_CP088014.1"/>
</dbReference>
<reference evidence="2 3" key="1">
    <citation type="journal article" date="2015" name="Stand. Genomic Sci.">
        <title>Genomic Encyclopedia of Bacterial and Archaeal Type Strains, Phase III: the genomes of soil and plant-associated and newly described type strains.</title>
        <authorList>
            <person name="Whitman W.B."/>
            <person name="Woyke T."/>
            <person name="Klenk H.P."/>
            <person name="Zhou Y."/>
            <person name="Lilburn T.G."/>
            <person name="Beck B.J."/>
            <person name="De Vos P."/>
            <person name="Vandamme P."/>
            <person name="Eisen J.A."/>
            <person name="Garrity G."/>
            <person name="Hugenholtz P."/>
            <person name="Kyrpides N.C."/>
        </authorList>
    </citation>
    <scope>NUCLEOTIDE SEQUENCE [LARGE SCALE GENOMIC DNA]</scope>
    <source>
        <strain evidence="2 3">CGMCC 1.10947</strain>
    </source>
</reference>
<evidence type="ECO:0000256" key="1">
    <source>
        <dbReference type="SAM" id="SignalP"/>
    </source>
</evidence>
<gene>
    <name evidence="2" type="ORF">IQ17_03171</name>
</gene>
<dbReference type="AlphaFoldDB" id="A0A562LDF4"/>
<organism evidence="2 3">
    <name type="scientific">Bradyrhizobium daqingense</name>
    <dbReference type="NCBI Taxonomy" id="993502"/>
    <lineage>
        <taxon>Bacteria</taxon>
        <taxon>Pseudomonadati</taxon>
        <taxon>Pseudomonadota</taxon>
        <taxon>Alphaproteobacteria</taxon>
        <taxon>Hyphomicrobiales</taxon>
        <taxon>Nitrobacteraceae</taxon>
        <taxon>Bradyrhizobium</taxon>
    </lineage>
</organism>
<name>A0A562LDF4_9BRAD</name>
<accession>A0A562LDF4</accession>